<sequence length="196" mass="22192">MFETNHLENEMLHVLQEEPLSPNSNVKSKRNEKKSTTKMKVEFRWSVFAAQNKPIDQTPALNLHSMGLNQSKKIFSSSKSPAVRSLTSNKTSLSKQTPAVPYPRSSNINSNMNKIEQPSVSTDNTQACPLLLSYAQLRRAQQLSKLHEISETPSSSQKTLSTKSNSSSRSQQKLANHKHIQRYITRLKNLRSSDKR</sequence>
<feature type="region of interest" description="Disordered" evidence="1">
    <location>
        <begin position="13"/>
        <end position="37"/>
    </location>
</feature>
<feature type="region of interest" description="Disordered" evidence="1">
    <location>
        <begin position="147"/>
        <end position="180"/>
    </location>
</feature>
<evidence type="ECO:0000256" key="1">
    <source>
        <dbReference type="SAM" id="MobiDB-lite"/>
    </source>
</evidence>
<feature type="compositionally biased region" description="Low complexity" evidence="1">
    <location>
        <begin position="152"/>
        <end position="173"/>
    </location>
</feature>
<comment type="caution">
    <text evidence="2">The sequence shown here is derived from an EMBL/GenBank/DDBJ whole genome shotgun (WGS) entry which is preliminary data.</text>
</comment>
<gene>
    <name evidence="2" type="ORF">UXM345_LOCUS18618</name>
</gene>
<feature type="compositionally biased region" description="Polar residues" evidence="1">
    <location>
        <begin position="104"/>
        <end position="121"/>
    </location>
</feature>
<feature type="compositionally biased region" description="Polar residues" evidence="1">
    <location>
        <begin position="75"/>
        <end position="97"/>
    </location>
</feature>
<evidence type="ECO:0000313" key="2">
    <source>
        <dbReference type="EMBL" id="CAF4041397.1"/>
    </source>
</evidence>
<accession>A0A819RAT8</accession>
<proteinExistence type="predicted"/>
<dbReference type="AlphaFoldDB" id="A0A819RAT8"/>
<name>A0A819RAT8_9BILA</name>
<evidence type="ECO:0000313" key="3">
    <source>
        <dbReference type="Proteomes" id="UP000663842"/>
    </source>
</evidence>
<organism evidence="2 3">
    <name type="scientific">Rotaria magnacalcarata</name>
    <dbReference type="NCBI Taxonomy" id="392030"/>
    <lineage>
        <taxon>Eukaryota</taxon>
        <taxon>Metazoa</taxon>
        <taxon>Spiralia</taxon>
        <taxon>Gnathifera</taxon>
        <taxon>Rotifera</taxon>
        <taxon>Eurotatoria</taxon>
        <taxon>Bdelloidea</taxon>
        <taxon>Philodinida</taxon>
        <taxon>Philodinidae</taxon>
        <taxon>Rotaria</taxon>
    </lineage>
</organism>
<dbReference type="Proteomes" id="UP000663842">
    <property type="component" value="Unassembled WGS sequence"/>
</dbReference>
<protein>
    <submittedName>
        <fullName evidence="2">Uncharacterized protein</fullName>
    </submittedName>
</protein>
<dbReference type="EMBL" id="CAJOBF010002546">
    <property type="protein sequence ID" value="CAF4041397.1"/>
    <property type="molecule type" value="Genomic_DNA"/>
</dbReference>
<feature type="region of interest" description="Disordered" evidence="1">
    <location>
        <begin position="75"/>
        <end position="121"/>
    </location>
</feature>
<reference evidence="2" key="1">
    <citation type="submission" date="2021-02" db="EMBL/GenBank/DDBJ databases">
        <authorList>
            <person name="Nowell W R."/>
        </authorList>
    </citation>
    <scope>NUCLEOTIDE SEQUENCE</scope>
</reference>